<evidence type="ECO:0000313" key="7">
    <source>
        <dbReference type="EMBL" id="RCW15889.1"/>
    </source>
</evidence>
<dbReference type="EMBL" id="NETH01000097">
    <property type="protein sequence ID" value="RCW15889.1"/>
    <property type="molecule type" value="Genomic_DNA"/>
</dbReference>
<evidence type="ECO:0000256" key="4">
    <source>
        <dbReference type="ARBA" id="ARBA00023136"/>
    </source>
</evidence>
<reference evidence="7 8" key="1">
    <citation type="journal article" date="2018" name="Sci. Rep.">
        <title>Network-guided genomic and metagenomic analysis of the faecal microbiota of the critically endangered kakapo.</title>
        <authorList>
            <person name="Waite D.W."/>
            <person name="Dsouza M."/>
            <person name="Sekiguchi Y."/>
            <person name="Hugenholtz P."/>
            <person name="Taylor M.W."/>
        </authorList>
    </citation>
    <scope>NUCLEOTIDE SEQUENCE [LARGE SCALE GENOMIC DNA]</scope>
    <source>
        <strain evidence="7 8">BI02</strain>
    </source>
</reference>
<dbReference type="PRINTS" id="PR00164">
    <property type="entry name" value="ABC2TRNSPORT"/>
</dbReference>
<dbReference type="InterPro" id="IPR013525">
    <property type="entry name" value="ABC2_TM"/>
</dbReference>
<keyword evidence="4 5" id="KW-0472">Membrane</keyword>
<dbReference type="GO" id="GO:0043190">
    <property type="term" value="C:ATP-binding cassette (ABC) transporter complex"/>
    <property type="evidence" value="ECO:0007669"/>
    <property type="project" value="InterPro"/>
</dbReference>
<feature type="domain" description="ABC-2 type transporter transmembrane" evidence="6">
    <location>
        <begin position="23"/>
        <end position="111"/>
    </location>
</feature>
<evidence type="ECO:0000256" key="2">
    <source>
        <dbReference type="ARBA" id="ARBA00022692"/>
    </source>
</evidence>
<dbReference type="GO" id="GO:0140359">
    <property type="term" value="F:ABC-type transporter activity"/>
    <property type="evidence" value="ECO:0007669"/>
    <property type="project" value="InterPro"/>
</dbReference>
<gene>
    <name evidence="7" type="ORF">CAC02_10880</name>
</gene>
<protein>
    <recommendedName>
        <fullName evidence="6">ABC-2 type transporter transmembrane domain-containing protein</fullName>
    </recommendedName>
</protein>
<organism evidence="7 8">
    <name type="scientific">Streptococcus gallolyticus</name>
    <dbReference type="NCBI Taxonomy" id="315405"/>
    <lineage>
        <taxon>Bacteria</taxon>
        <taxon>Bacillati</taxon>
        <taxon>Bacillota</taxon>
        <taxon>Bacilli</taxon>
        <taxon>Lactobacillales</taxon>
        <taxon>Streptococcaceae</taxon>
        <taxon>Streptococcus</taxon>
    </lineage>
</organism>
<feature type="transmembrane region" description="Helical" evidence="5">
    <location>
        <begin position="123"/>
        <end position="142"/>
    </location>
</feature>
<evidence type="ECO:0000256" key="5">
    <source>
        <dbReference type="SAM" id="Phobius"/>
    </source>
</evidence>
<keyword evidence="2 5" id="KW-0812">Transmembrane</keyword>
<evidence type="ECO:0000256" key="3">
    <source>
        <dbReference type="ARBA" id="ARBA00022989"/>
    </source>
</evidence>
<dbReference type="Pfam" id="PF01061">
    <property type="entry name" value="ABC2_membrane"/>
    <property type="match status" value="1"/>
</dbReference>
<feature type="transmembrane region" description="Helical" evidence="5">
    <location>
        <begin position="45"/>
        <end position="61"/>
    </location>
</feature>
<feature type="transmembrane region" description="Helical" evidence="5">
    <location>
        <begin position="73"/>
        <end position="94"/>
    </location>
</feature>
<accession>A0A368UC02</accession>
<keyword evidence="3 5" id="KW-1133">Transmembrane helix</keyword>
<comment type="caution">
    <text evidence="7">The sequence shown here is derived from an EMBL/GenBank/DDBJ whole genome shotgun (WGS) entry which is preliminary data.</text>
</comment>
<evidence type="ECO:0000256" key="1">
    <source>
        <dbReference type="ARBA" id="ARBA00004141"/>
    </source>
</evidence>
<evidence type="ECO:0000259" key="6">
    <source>
        <dbReference type="Pfam" id="PF01061"/>
    </source>
</evidence>
<name>A0A368UC02_9STRE</name>
<dbReference type="InterPro" id="IPR000412">
    <property type="entry name" value="ABC_2_transport"/>
</dbReference>
<comment type="subcellular location">
    <subcellularLocation>
        <location evidence="1">Membrane</location>
        <topology evidence="1">Multi-pass membrane protein</topology>
    </subcellularLocation>
</comment>
<feature type="transmembrane region" description="Helical" evidence="5">
    <location>
        <begin position="20"/>
        <end position="39"/>
    </location>
</feature>
<dbReference type="AlphaFoldDB" id="A0A368UC02"/>
<sequence>MIRTLKPFFKMEICALSREYVSLFFMIVLPMVLTVVFFLVAYFDTMFIFFILGYGLALLIKSSRMASLVSSGIFMFLLFTSGVALPVESLPIIVQKVAHVFPMYHAIQVIQTLWINEFTWADNGINCLYLLFYSVIALFLLLKVKIRWD</sequence>
<proteinExistence type="predicted"/>
<dbReference type="Proteomes" id="UP000253215">
    <property type="component" value="Unassembled WGS sequence"/>
</dbReference>
<evidence type="ECO:0000313" key="8">
    <source>
        <dbReference type="Proteomes" id="UP000253215"/>
    </source>
</evidence>